<protein>
    <submittedName>
        <fullName evidence="2">Uncharacterized protein</fullName>
    </submittedName>
</protein>
<dbReference type="AlphaFoldDB" id="A0A4T0I350"/>
<reference evidence="2 3" key="1">
    <citation type="submission" date="2019-03" db="EMBL/GenBank/DDBJ databases">
        <title>Sequencing 23 genomes of Wallemia ichthyophaga.</title>
        <authorList>
            <person name="Gostincar C."/>
        </authorList>
    </citation>
    <scope>NUCLEOTIDE SEQUENCE [LARGE SCALE GENOMIC DNA]</scope>
    <source>
        <strain evidence="2 3">EXF-8621</strain>
    </source>
</reference>
<feature type="region of interest" description="Disordered" evidence="1">
    <location>
        <begin position="156"/>
        <end position="175"/>
    </location>
</feature>
<comment type="caution">
    <text evidence="2">The sequence shown here is derived from an EMBL/GenBank/DDBJ whole genome shotgun (WGS) entry which is preliminary data.</text>
</comment>
<dbReference type="Proteomes" id="UP000306954">
    <property type="component" value="Unassembled WGS sequence"/>
</dbReference>
<dbReference type="EMBL" id="SPOF01000031">
    <property type="protein sequence ID" value="TIB10417.1"/>
    <property type="molecule type" value="Genomic_DNA"/>
</dbReference>
<evidence type="ECO:0000256" key="1">
    <source>
        <dbReference type="SAM" id="MobiDB-lite"/>
    </source>
</evidence>
<organism evidence="2 3">
    <name type="scientific">Wallemia ichthyophaga</name>
    <dbReference type="NCBI Taxonomy" id="245174"/>
    <lineage>
        <taxon>Eukaryota</taxon>
        <taxon>Fungi</taxon>
        <taxon>Dikarya</taxon>
        <taxon>Basidiomycota</taxon>
        <taxon>Wallemiomycotina</taxon>
        <taxon>Wallemiomycetes</taxon>
        <taxon>Wallemiales</taxon>
        <taxon>Wallemiaceae</taxon>
        <taxon>Wallemia</taxon>
    </lineage>
</organism>
<evidence type="ECO:0000313" key="3">
    <source>
        <dbReference type="Proteomes" id="UP000306954"/>
    </source>
</evidence>
<name>A0A4T0I350_WALIC</name>
<sequence length="175" mass="20065">MDVMDKSNKINSVSILNSFLIDSLLLKLTSTQSLSDLVPPRHFEDVQFLEIQNNLNDDLKSKLFTIKQNIEYEFIHNDYDYSTSDDTQYQYSISIHSAINFLKKSINDQAFLIFILSNEEDSIKRHLESKIKELSHSSLPLHTPNKLEILDKFNQLQQPPQQTPGSTPTTSTSSS</sequence>
<evidence type="ECO:0000313" key="2">
    <source>
        <dbReference type="EMBL" id="TIB10417.1"/>
    </source>
</evidence>
<feature type="compositionally biased region" description="Low complexity" evidence="1">
    <location>
        <begin position="157"/>
        <end position="175"/>
    </location>
</feature>
<proteinExistence type="predicted"/>
<accession>A0A4T0I350</accession>
<gene>
    <name evidence="2" type="ORF">E3P90_02863</name>
</gene>